<evidence type="ECO:0000313" key="5">
    <source>
        <dbReference type="Proteomes" id="UP000196531"/>
    </source>
</evidence>
<comment type="caution">
    <text evidence="4">The sequence shown here is derived from an EMBL/GenBank/DDBJ whole genome shotgun (WGS) entry which is preliminary data.</text>
</comment>
<comment type="similarity">
    <text evidence="1 3">Belongs to the short-chain dehydrogenases/reductases (SDR) family.</text>
</comment>
<protein>
    <recommendedName>
        <fullName evidence="6">Short-chain dehydrogenase</fullName>
    </recommendedName>
</protein>
<gene>
    <name evidence="4" type="ORF">A9Q84_15430</name>
</gene>
<dbReference type="PRINTS" id="PR00081">
    <property type="entry name" value="GDHRDH"/>
</dbReference>
<dbReference type="InterPro" id="IPR002347">
    <property type="entry name" value="SDR_fam"/>
</dbReference>
<dbReference type="Proteomes" id="UP000196531">
    <property type="component" value="Unassembled WGS sequence"/>
</dbReference>
<dbReference type="GO" id="GO:0016020">
    <property type="term" value="C:membrane"/>
    <property type="evidence" value="ECO:0007669"/>
    <property type="project" value="TreeGrafter"/>
</dbReference>
<dbReference type="Gene3D" id="3.40.50.720">
    <property type="entry name" value="NAD(P)-binding Rossmann-like Domain"/>
    <property type="match status" value="1"/>
</dbReference>
<dbReference type="CDD" id="cd05233">
    <property type="entry name" value="SDR_c"/>
    <property type="match status" value="1"/>
</dbReference>
<evidence type="ECO:0008006" key="6">
    <source>
        <dbReference type="Google" id="ProtNLM"/>
    </source>
</evidence>
<dbReference type="SUPFAM" id="SSF51735">
    <property type="entry name" value="NAD(P)-binding Rossmann-fold domains"/>
    <property type="match status" value="1"/>
</dbReference>
<dbReference type="Pfam" id="PF00106">
    <property type="entry name" value="adh_short"/>
    <property type="match status" value="1"/>
</dbReference>
<dbReference type="PANTHER" id="PTHR44196:SF1">
    <property type="entry name" value="DEHYDROGENASE_REDUCTASE SDR FAMILY MEMBER 7B"/>
    <property type="match status" value="1"/>
</dbReference>
<dbReference type="AlphaFoldDB" id="A0A1Y5FA90"/>
<dbReference type="EMBL" id="MAAO01000008">
    <property type="protein sequence ID" value="OUR95232.1"/>
    <property type="molecule type" value="Genomic_DNA"/>
</dbReference>
<dbReference type="InterPro" id="IPR020904">
    <property type="entry name" value="Sc_DH/Rdtase_CS"/>
</dbReference>
<evidence type="ECO:0000313" key="4">
    <source>
        <dbReference type="EMBL" id="OUR95232.1"/>
    </source>
</evidence>
<evidence type="ECO:0000256" key="2">
    <source>
        <dbReference type="ARBA" id="ARBA00023002"/>
    </source>
</evidence>
<keyword evidence="2" id="KW-0560">Oxidoreductase</keyword>
<organism evidence="4 5">
    <name type="scientific">Halobacteriovorax marinus</name>
    <dbReference type="NCBI Taxonomy" id="97084"/>
    <lineage>
        <taxon>Bacteria</taxon>
        <taxon>Pseudomonadati</taxon>
        <taxon>Bdellovibrionota</taxon>
        <taxon>Bacteriovoracia</taxon>
        <taxon>Bacteriovoracales</taxon>
        <taxon>Halobacteriovoraceae</taxon>
        <taxon>Halobacteriovorax</taxon>
    </lineage>
</organism>
<dbReference type="PRINTS" id="PR00080">
    <property type="entry name" value="SDRFAMILY"/>
</dbReference>
<dbReference type="GO" id="GO:0016491">
    <property type="term" value="F:oxidoreductase activity"/>
    <property type="evidence" value="ECO:0007669"/>
    <property type="project" value="UniProtKB-KW"/>
</dbReference>
<dbReference type="PROSITE" id="PS00061">
    <property type="entry name" value="ADH_SHORT"/>
    <property type="match status" value="1"/>
</dbReference>
<dbReference type="InterPro" id="IPR036291">
    <property type="entry name" value="NAD(P)-bd_dom_sf"/>
</dbReference>
<accession>A0A1Y5FA90</accession>
<reference evidence="5" key="1">
    <citation type="journal article" date="2017" name="Proc. Natl. Acad. Sci. U.S.A.">
        <title>Simulation of Deepwater Horizon oil plume reveals substrate specialization within a complex community of hydrocarbon-degraders.</title>
        <authorList>
            <person name="Hu P."/>
            <person name="Dubinsky E.A."/>
            <person name="Probst A.J."/>
            <person name="Wang J."/>
            <person name="Sieber C.M.K."/>
            <person name="Tom L.M."/>
            <person name="Gardinali P."/>
            <person name="Banfield J.F."/>
            <person name="Atlas R.M."/>
            <person name="Andersen G.L."/>
        </authorList>
    </citation>
    <scope>NUCLEOTIDE SEQUENCE [LARGE SCALE GENOMIC DNA]</scope>
</reference>
<evidence type="ECO:0000256" key="3">
    <source>
        <dbReference type="RuleBase" id="RU000363"/>
    </source>
</evidence>
<sequence length="269" mass="29547">MSKTIAITGACSGLGLEFVKQYIALGNKVIAIDMNGGELVRLEQEYPDNFKGKKADLLAIEDYSEFITSFLAEFGPIDLFINNAGIVKVGAFDSVDEADFDRVMKLNFSVMAKFTHYLIGHMEERGSGSIMNVASVAGHVPCPFTASYSASKFAIVGLTKSLQIELEYRKSPVQLQLVSPGFVKTSLHKNQDLGVFAAGFEKMAESASKCVSEVIKKQEKGDDFIAPTLNGTLMLKIDWLSPKISKFMSRVISSKNYKQMLGLEKIDKL</sequence>
<evidence type="ECO:0000256" key="1">
    <source>
        <dbReference type="ARBA" id="ARBA00006484"/>
    </source>
</evidence>
<proteinExistence type="inferred from homology"/>
<dbReference type="PANTHER" id="PTHR44196">
    <property type="entry name" value="DEHYDROGENASE/REDUCTASE SDR FAMILY MEMBER 7B"/>
    <property type="match status" value="1"/>
</dbReference>
<name>A0A1Y5FA90_9BACT</name>